<accession>A0A565B7F8</accession>
<evidence type="ECO:0000313" key="2">
    <source>
        <dbReference type="EMBL" id="VVA96695.1"/>
    </source>
</evidence>
<feature type="compositionally biased region" description="Acidic residues" evidence="1">
    <location>
        <begin position="59"/>
        <end position="69"/>
    </location>
</feature>
<gene>
    <name evidence="2" type="ORF">ANE_LOCUS7140</name>
</gene>
<sequence>MGSFTQDMERHLLEVDRSRLDLIDDATSSAPRGKVNNEVGRPSAVPQEREEASGQSDLDGSEDADDSEDLCPLKNEVSSFAPLVNDEGADSPGPGLGRYIELEPKDRRCDESAAYRPT</sequence>
<evidence type="ECO:0000313" key="3">
    <source>
        <dbReference type="Proteomes" id="UP000489600"/>
    </source>
</evidence>
<reference evidence="2" key="1">
    <citation type="submission" date="2019-07" db="EMBL/GenBank/DDBJ databases">
        <authorList>
            <person name="Dittberner H."/>
        </authorList>
    </citation>
    <scope>NUCLEOTIDE SEQUENCE [LARGE SCALE GENOMIC DNA]</scope>
</reference>
<dbReference type="EMBL" id="CABITT030000003">
    <property type="protein sequence ID" value="VVA96695.1"/>
    <property type="molecule type" value="Genomic_DNA"/>
</dbReference>
<name>A0A565B7F8_9BRAS</name>
<comment type="caution">
    <text evidence="2">The sequence shown here is derived from an EMBL/GenBank/DDBJ whole genome shotgun (WGS) entry which is preliminary data.</text>
</comment>
<organism evidence="2 3">
    <name type="scientific">Arabis nemorensis</name>
    <dbReference type="NCBI Taxonomy" id="586526"/>
    <lineage>
        <taxon>Eukaryota</taxon>
        <taxon>Viridiplantae</taxon>
        <taxon>Streptophyta</taxon>
        <taxon>Embryophyta</taxon>
        <taxon>Tracheophyta</taxon>
        <taxon>Spermatophyta</taxon>
        <taxon>Magnoliopsida</taxon>
        <taxon>eudicotyledons</taxon>
        <taxon>Gunneridae</taxon>
        <taxon>Pentapetalae</taxon>
        <taxon>rosids</taxon>
        <taxon>malvids</taxon>
        <taxon>Brassicales</taxon>
        <taxon>Brassicaceae</taxon>
        <taxon>Arabideae</taxon>
        <taxon>Arabis</taxon>
    </lineage>
</organism>
<evidence type="ECO:0000256" key="1">
    <source>
        <dbReference type="SAM" id="MobiDB-lite"/>
    </source>
</evidence>
<proteinExistence type="predicted"/>
<keyword evidence="3" id="KW-1185">Reference proteome</keyword>
<protein>
    <submittedName>
        <fullName evidence="2">Uncharacterized protein</fullName>
    </submittedName>
</protein>
<dbReference type="Proteomes" id="UP000489600">
    <property type="component" value="Unassembled WGS sequence"/>
</dbReference>
<dbReference type="AlphaFoldDB" id="A0A565B7F8"/>
<feature type="region of interest" description="Disordered" evidence="1">
    <location>
        <begin position="20"/>
        <end position="118"/>
    </location>
</feature>
<feature type="compositionally biased region" description="Basic and acidic residues" evidence="1">
    <location>
        <begin position="100"/>
        <end position="118"/>
    </location>
</feature>